<name>A0A7F5R2H8_AGRPL</name>
<dbReference type="GO" id="GO:0006508">
    <property type="term" value="P:proteolysis"/>
    <property type="evidence" value="ECO:0007669"/>
    <property type="project" value="UniProtKB-KW"/>
</dbReference>
<protein>
    <submittedName>
        <fullName evidence="8">Serine protease F56F10.1</fullName>
    </submittedName>
</protein>
<dbReference type="RefSeq" id="XP_025829214.1">
    <property type="nucleotide sequence ID" value="XM_025973429.1"/>
</dbReference>
<keyword evidence="3 6" id="KW-0732">Signal</keyword>
<keyword evidence="7" id="KW-1185">Reference proteome</keyword>
<dbReference type="Pfam" id="PF05577">
    <property type="entry name" value="Peptidase_S28"/>
    <property type="match status" value="1"/>
</dbReference>
<dbReference type="Proteomes" id="UP000192223">
    <property type="component" value="Unplaced"/>
</dbReference>
<evidence type="ECO:0000313" key="7">
    <source>
        <dbReference type="Proteomes" id="UP000192223"/>
    </source>
</evidence>
<dbReference type="InParanoid" id="A0A7F5R2H8"/>
<dbReference type="GeneID" id="112904127"/>
<comment type="similarity">
    <text evidence="1">Belongs to the peptidase S28 family.</text>
</comment>
<dbReference type="KEGG" id="apln:112904127"/>
<accession>A0A7F5R2H8</accession>
<proteinExistence type="inferred from homology"/>
<dbReference type="PANTHER" id="PTHR11010:SF5">
    <property type="entry name" value="RE36938P-RELATED"/>
    <property type="match status" value="1"/>
</dbReference>
<feature type="chain" id="PRO_5028950229" evidence="6">
    <location>
        <begin position="18"/>
        <end position="179"/>
    </location>
</feature>
<evidence type="ECO:0000256" key="2">
    <source>
        <dbReference type="ARBA" id="ARBA00022670"/>
    </source>
</evidence>
<evidence type="ECO:0000256" key="4">
    <source>
        <dbReference type="ARBA" id="ARBA00022801"/>
    </source>
</evidence>
<dbReference type="PANTHER" id="PTHR11010">
    <property type="entry name" value="PROTEASE S28 PRO-X CARBOXYPEPTIDASE-RELATED"/>
    <property type="match status" value="1"/>
</dbReference>
<dbReference type="AlphaFoldDB" id="A0A7F5R2H8"/>
<evidence type="ECO:0000256" key="6">
    <source>
        <dbReference type="SAM" id="SignalP"/>
    </source>
</evidence>
<evidence type="ECO:0000256" key="5">
    <source>
        <dbReference type="ARBA" id="ARBA00023180"/>
    </source>
</evidence>
<keyword evidence="4" id="KW-0378">Hydrolase</keyword>
<organism evidence="7 8">
    <name type="scientific">Agrilus planipennis</name>
    <name type="common">Emerald ash borer</name>
    <name type="synonym">Agrilus marcopoli</name>
    <dbReference type="NCBI Taxonomy" id="224129"/>
    <lineage>
        <taxon>Eukaryota</taxon>
        <taxon>Metazoa</taxon>
        <taxon>Ecdysozoa</taxon>
        <taxon>Arthropoda</taxon>
        <taxon>Hexapoda</taxon>
        <taxon>Insecta</taxon>
        <taxon>Pterygota</taxon>
        <taxon>Neoptera</taxon>
        <taxon>Endopterygota</taxon>
        <taxon>Coleoptera</taxon>
        <taxon>Polyphaga</taxon>
        <taxon>Elateriformia</taxon>
        <taxon>Buprestoidea</taxon>
        <taxon>Buprestidae</taxon>
        <taxon>Agrilinae</taxon>
        <taxon>Agrilus</taxon>
    </lineage>
</organism>
<evidence type="ECO:0000313" key="8">
    <source>
        <dbReference type="RefSeq" id="XP_025829214.1"/>
    </source>
</evidence>
<reference evidence="8" key="1">
    <citation type="submission" date="2025-08" db="UniProtKB">
        <authorList>
            <consortium name="RefSeq"/>
        </authorList>
    </citation>
    <scope>IDENTIFICATION</scope>
    <source>
        <tissue evidence="8">Entire body</tissue>
    </source>
</reference>
<dbReference type="SUPFAM" id="SSF53474">
    <property type="entry name" value="alpha/beta-Hydrolases"/>
    <property type="match status" value="1"/>
</dbReference>
<dbReference type="InterPro" id="IPR029058">
    <property type="entry name" value="AB_hydrolase_fold"/>
</dbReference>
<sequence length="179" mass="20766">MWVFFGSLFLLTTGTFSVEGEISFMRHGIPPARESDETRASSPEWGTITQRVDHFNPADNRTWDMRYIQNNEFYEEGGPMFVFIGGEWGISTGWATSGFFLDIARSHNGAFFYTEHRFYGDSYPIYNWEVDGFRYLSADQALADLVYFIEYQKQNTPGLRNSTVSEEQKYQSNYIPTVE</sequence>
<keyword evidence="2 8" id="KW-0645">Protease</keyword>
<dbReference type="GO" id="GO:0008239">
    <property type="term" value="F:dipeptidyl-peptidase activity"/>
    <property type="evidence" value="ECO:0007669"/>
    <property type="project" value="TreeGrafter"/>
</dbReference>
<keyword evidence="5" id="KW-0325">Glycoprotein</keyword>
<dbReference type="Gene3D" id="3.40.50.1820">
    <property type="entry name" value="alpha/beta hydrolase"/>
    <property type="match status" value="1"/>
</dbReference>
<dbReference type="InterPro" id="IPR008758">
    <property type="entry name" value="Peptidase_S28"/>
</dbReference>
<dbReference type="GO" id="GO:0070008">
    <property type="term" value="F:serine-type exopeptidase activity"/>
    <property type="evidence" value="ECO:0007669"/>
    <property type="project" value="InterPro"/>
</dbReference>
<gene>
    <name evidence="8" type="primary">LOC112904127</name>
</gene>
<evidence type="ECO:0000256" key="3">
    <source>
        <dbReference type="ARBA" id="ARBA00022729"/>
    </source>
</evidence>
<evidence type="ECO:0000256" key="1">
    <source>
        <dbReference type="ARBA" id="ARBA00011079"/>
    </source>
</evidence>
<dbReference type="OrthoDB" id="1735038at2759"/>
<feature type="signal peptide" evidence="6">
    <location>
        <begin position="1"/>
        <end position="17"/>
    </location>
</feature>